<dbReference type="Pfam" id="PF00364">
    <property type="entry name" value="Biotin_lipoyl"/>
    <property type="match status" value="1"/>
</dbReference>
<dbReference type="NCBIfam" id="TIGR01350">
    <property type="entry name" value="lipoamide_DH"/>
    <property type="match status" value="1"/>
</dbReference>
<evidence type="ECO:0000256" key="1">
    <source>
        <dbReference type="ARBA" id="ARBA00001938"/>
    </source>
</evidence>
<evidence type="ECO:0000256" key="2">
    <source>
        <dbReference type="ARBA" id="ARBA00007532"/>
    </source>
</evidence>
<dbReference type="PRINTS" id="PR00411">
    <property type="entry name" value="PNDRDTASEI"/>
</dbReference>
<dbReference type="SUPFAM" id="SSF51905">
    <property type="entry name" value="FAD/NAD(P)-binding domain"/>
    <property type="match status" value="1"/>
</dbReference>
<dbReference type="PROSITE" id="PS00189">
    <property type="entry name" value="LIPOYL"/>
    <property type="match status" value="1"/>
</dbReference>
<dbReference type="InterPro" id="IPR011053">
    <property type="entry name" value="Single_hybrid_motif"/>
</dbReference>
<dbReference type="InterPro" id="IPR050151">
    <property type="entry name" value="Class-I_Pyr_Nuc-Dis_Oxidored"/>
</dbReference>
<dbReference type="CDD" id="cd06849">
    <property type="entry name" value="lipoyl_domain"/>
    <property type="match status" value="1"/>
</dbReference>
<dbReference type="PIRSF" id="PIRSF000350">
    <property type="entry name" value="Mercury_reductase_MerA"/>
    <property type="match status" value="1"/>
</dbReference>
<gene>
    <name evidence="18" type="primary">lpdA</name>
    <name evidence="18" type="ORF">JAZ04_04940</name>
</gene>
<dbReference type="GO" id="GO:0004148">
    <property type="term" value="F:dihydrolipoyl dehydrogenase (NADH) activity"/>
    <property type="evidence" value="ECO:0007669"/>
    <property type="project" value="UniProtKB-EC"/>
</dbReference>
<dbReference type="Pfam" id="PF07992">
    <property type="entry name" value="Pyr_redox_2"/>
    <property type="match status" value="1"/>
</dbReference>
<dbReference type="GO" id="GO:0006103">
    <property type="term" value="P:2-oxoglutarate metabolic process"/>
    <property type="evidence" value="ECO:0007669"/>
    <property type="project" value="TreeGrafter"/>
</dbReference>
<evidence type="ECO:0000256" key="16">
    <source>
        <dbReference type="RuleBase" id="RU003692"/>
    </source>
</evidence>
<dbReference type="Gene3D" id="3.30.390.30">
    <property type="match status" value="1"/>
</dbReference>
<dbReference type="Gene3D" id="2.40.50.100">
    <property type="match status" value="1"/>
</dbReference>
<feature type="domain" description="Lipoyl-binding" evidence="17">
    <location>
        <begin position="4"/>
        <end position="78"/>
    </location>
</feature>
<dbReference type="InterPro" id="IPR000089">
    <property type="entry name" value="Biotin_lipoyl"/>
</dbReference>
<dbReference type="Pfam" id="PF02852">
    <property type="entry name" value="Pyr_redox_dim"/>
    <property type="match status" value="1"/>
</dbReference>
<name>A0A9E4MYX9_9GAMM</name>
<dbReference type="EC" id="1.8.1.4" evidence="3 16"/>
<evidence type="ECO:0000313" key="19">
    <source>
        <dbReference type="Proteomes" id="UP000886687"/>
    </source>
</evidence>
<organism evidence="18 19">
    <name type="scientific">Candidatus Thiodiazotropha lotti</name>
    <dbReference type="NCBI Taxonomy" id="2792787"/>
    <lineage>
        <taxon>Bacteria</taxon>
        <taxon>Pseudomonadati</taxon>
        <taxon>Pseudomonadota</taxon>
        <taxon>Gammaproteobacteria</taxon>
        <taxon>Chromatiales</taxon>
        <taxon>Sedimenticolaceae</taxon>
        <taxon>Candidatus Thiodiazotropha</taxon>
    </lineage>
</organism>
<feature type="binding site" evidence="14">
    <location>
        <position position="306"/>
    </location>
    <ligand>
        <name>NAD(+)</name>
        <dbReference type="ChEBI" id="CHEBI:57540"/>
    </ligand>
</feature>
<keyword evidence="8 16" id="KW-0560">Oxidoreductase</keyword>
<feature type="binding site" evidence="14">
    <location>
        <begin position="283"/>
        <end position="290"/>
    </location>
    <ligand>
        <name>NAD(+)</name>
        <dbReference type="ChEBI" id="CHEBI:57540"/>
    </ligand>
</feature>
<evidence type="ECO:0000256" key="6">
    <source>
        <dbReference type="ARBA" id="ARBA00022823"/>
    </source>
</evidence>
<keyword evidence="5 16" id="KW-0285">Flavoprotein</keyword>
<dbReference type="InterPro" id="IPR004099">
    <property type="entry name" value="Pyr_nucl-diS_OxRdtase_dimer"/>
</dbReference>
<evidence type="ECO:0000256" key="4">
    <source>
        <dbReference type="ARBA" id="ARBA00016961"/>
    </source>
</evidence>
<dbReference type="InterPro" id="IPR001100">
    <property type="entry name" value="Pyr_nuc-diS_OxRdtase"/>
</dbReference>
<reference evidence="18" key="1">
    <citation type="journal article" date="2021" name="Proc. Natl. Acad. Sci. U.S.A.">
        <title>Global biogeography of chemosynthetic symbionts reveals both localized and globally distributed symbiont groups. .</title>
        <authorList>
            <person name="Osvatic J.T."/>
            <person name="Wilkins L.G.E."/>
            <person name="Leibrecht L."/>
            <person name="Leray M."/>
            <person name="Zauner S."/>
            <person name="Polzin J."/>
            <person name="Camacho Y."/>
            <person name="Gros O."/>
            <person name="van Gils J.A."/>
            <person name="Eisen J.A."/>
            <person name="Petersen J.M."/>
            <person name="Yuen B."/>
        </authorList>
    </citation>
    <scope>NUCLEOTIDE SEQUENCE</scope>
    <source>
        <strain evidence="18">MAGL173</strain>
    </source>
</reference>
<evidence type="ECO:0000256" key="11">
    <source>
        <dbReference type="ARBA" id="ARBA00023284"/>
    </source>
</evidence>
<evidence type="ECO:0000256" key="12">
    <source>
        <dbReference type="ARBA" id="ARBA00049187"/>
    </source>
</evidence>
<evidence type="ECO:0000256" key="9">
    <source>
        <dbReference type="ARBA" id="ARBA00023027"/>
    </source>
</evidence>
<accession>A0A9E4MYX9</accession>
<comment type="cofactor">
    <cofactor evidence="14 16">
        <name>FAD</name>
        <dbReference type="ChEBI" id="CHEBI:57692"/>
    </cofactor>
    <text evidence="14 16">Binds 1 FAD per subunit.</text>
</comment>
<comment type="cofactor">
    <cofactor evidence="1">
        <name>(R)-lipoate</name>
        <dbReference type="ChEBI" id="CHEBI:83088"/>
    </cofactor>
</comment>
<dbReference type="PROSITE" id="PS50968">
    <property type="entry name" value="BIOTINYL_LIPOYL"/>
    <property type="match status" value="1"/>
</dbReference>
<evidence type="ECO:0000256" key="13">
    <source>
        <dbReference type="PIRSR" id="PIRSR000350-2"/>
    </source>
</evidence>
<dbReference type="PANTHER" id="PTHR22912">
    <property type="entry name" value="DISULFIDE OXIDOREDUCTASE"/>
    <property type="match status" value="1"/>
</dbReference>
<keyword evidence="11 16" id="KW-0676">Redox-active center</keyword>
<proteinExistence type="inferred from homology"/>
<evidence type="ECO:0000256" key="14">
    <source>
        <dbReference type="PIRSR" id="PIRSR000350-3"/>
    </source>
</evidence>
<feature type="binding site" evidence="14">
    <location>
        <position position="155"/>
    </location>
    <ligand>
        <name>FAD</name>
        <dbReference type="ChEBI" id="CHEBI:57692"/>
    </ligand>
</feature>
<dbReference type="PROSITE" id="PS00076">
    <property type="entry name" value="PYRIDINE_REDOX_1"/>
    <property type="match status" value="1"/>
</dbReference>
<dbReference type="Proteomes" id="UP000886687">
    <property type="component" value="Unassembled WGS sequence"/>
</dbReference>
<feature type="active site" description="Proton acceptor" evidence="13">
    <location>
        <position position="547"/>
    </location>
</feature>
<evidence type="ECO:0000256" key="5">
    <source>
        <dbReference type="ARBA" id="ARBA00022630"/>
    </source>
</evidence>
<protein>
    <recommendedName>
        <fullName evidence="4 16">Dihydrolipoyl dehydrogenase</fullName>
        <ecNumber evidence="3 16">1.8.1.4</ecNumber>
    </recommendedName>
</protein>
<dbReference type="InterPro" id="IPR012999">
    <property type="entry name" value="Pyr_OxRdtase_I_AS"/>
</dbReference>
<evidence type="ECO:0000256" key="8">
    <source>
        <dbReference type="ARBA" id="ARBA00023002"/>
    </source>
</evidence>
<dbReference type="InterPro" id="IPR003016">
    <property type="entry name" value="2-oxoA_DH_lipoyl-BS"/>
</dbReference>
<evidence type="ECO:0000259" key="17">
    <source>
        <dbReference type="PROSITE" id="PS50968"/>
    </source>
</evidence>
<dbReference type="PRINTS" id="PR00368">
    <property type="entry name" value="FADPNR"/>
</dbReference>
<keyword evidence="14" id="KW-0547">Nucleotide-binding</keyword>
<dbReference type="InterPro" id="IPR036188">
    <property type="entry name" value="FAD/NAD-bd_sf"/>
</dbReference>
<dbReference type="InterPro" id="IPR016156">
    <property type="entry name" value="FAD/NAD-linked_Rdtase_dimer_sf"/>
</dbReference>
<dbReference type="FunFam" id="2.40.50.100:FF:000009">
    <property type="entry name" value="Acetyltransferase component of pyruvate dehydrogenase complex"/>
    <property type="match status" value="1"/>
</dbReference>
<dbReference type="InterPro" id="IPR023753">
    <property type="entry name" value="FAD/NAD-binding_dom"/>
</dbReference>
<comment type="caution">
    <text evidence="18">The sequence shown here is derived from an EMBL/GenBank/DDBJ whole genome shotgun (WGS) entry which is preliminary data.</text>
</comment>
<keyword evidence="10" id="KW-1015">Disulfide bond</keyword>
<dbReference type="Gene3D" id="3.50.50.60">
    <property type="entry name" value="FAD/NAD(P)-binding domain"/>
    <property type="match status" value="2"/>
</dbReference>
<evidence type="ECO:0000256" key="7">
    <source>
        <dbReference type="ARBA" id="ARBA00022827"/>
    </source>
</evidence>
<dbReference type="AlphaFoldDB" id="A0A9E4MYX9"/>
<keyword evidence="9 14" id="KW-0520">NAD</keyword>
<dbReference type="SUPFAM" id="SSF51230">
    <property type="entry name" value="Single hybrid motif"/>
    <property type="match status" value="1"/>
</dbReference>
<comment type="catalytic activity">
    <reaction evidence="12 16">
        <text>N(6)-[(R)-dihydrolipoyl]-L-lysyl-[protein] + NAD(+) = N(6)-[(R)-lipoyl]-L-lysyl-[protein] + NADH + H(+)</text>
        <dbReference type="Rhea" id="RHEA:15045"/>
        <dbReference type="Rhea" id="RHEA-COMP:10474"/>
        <dbReference type="Rhea" id="RHEA-COMP:10475"/>
        <dbReference type="ChEBI" id="CHEBI:15378"/>
        <dbReference type="ChEBI" id="CHEBI:57540"/>
        <dbReference type="ChEBI" id="CHEBI:57945"/>
        <dbReference type="ChEBI" id="CHEBI:83099"/>
        <dbReference type="ChEBI" id="CHEBI:83100"/>
        <dbReference type="EC" id="1.8.1.4"/>
    </reaction>
</comment>
<comment type="similarity">
    <text evidence="2 16">Belongs to the class-I pyridine nucleotide-disulfide oxidoreductase family.</text>
</comment>
<dbReference type="GO" id="GO:0050660">
    <property type="term" value="F:flavin adenine dinucleotide binding"/>
    <property type="evidence" value="ECO:0007669"/>
    <property type="project" value="InterPro"/>
</dbReference>
<feature type="binding site" evidence="14">
    <location>
        <position position="415"/>
    </location>
    <ligand>
        <name>FAD</name>
        <dbReference type="ChEBI" id="CHEBI:57692"/>
    </ligand>
</feature>
<dbReference type="FunFam" id="3.30.390.30:FF:000001">
    <property type="entry name" value="Dihydrolipoyl dehydrogenase"/>
    <property type="match status" value="1"/>
</dbReference>
<feature type="binding site" evidence="14">
    <location>
        <begin position="421"/>
        <end position="424"/>
    </location>
    <ligand>
        <name>FAD</name>
        <dbReference type="ChEBI" id="CHEBI:57692"/>
    </ligand>
</feature>
<feature type="disulfide bond" description="Redox-active" evidence="15">
    <location>
        <begin position="146"/>
        <end position="151"/>
    </location>
</feature>
<dbReference type="SUPFAM" id="SSF55424">
    <property type="entry name" value="FAD/NAD-linked reductases, dimerisation (C-terminal) domain"/>
    <property type="match status" value="1"/>
</dbReference>
<keyword evidence="6" id="KW-0450">Lipoyl</keyword>
<dbReference type="PANTHER" id="PTHR22912:SF160">
    <property type="entry name" value="DIHYDROLIPOYL DEHYDROGENASE"/>
    <property type="match status" value="1"/>
</dbReference>
<dbReference type="InterPro" id="IPR006258">
    <property type="entry name" value="Lipoamide_DH"/>
</dbReference>
<sequence>MSGIVEVTLPDIGDFEQVDIIEILVSPGDRVDAEDSIITLESDKATMDIPSPHSGTVKELMVKVGDKISMGGAILKLELAAGEKAETPPATSKAPVSEAVKGAADKQADVVVLGAGPGGYTAAFRAADLGKKVILIERYGALGGVCLNVGCIPSKALLHAADVINEAAEMEDMGISFGKPKVDLDKLRAGKDKVVQKLTGGLKALAKQRKVEVVHGLARFESPKRIAVNGAEGSTSIDFTDAIIACGSTPVEIPGFPNDDPRLIDSTGALELADVPKRMLVVGGGIIGLEMATVYSTLGSKIDVVELQDSLIPGCDKDLVRPLQKRIKKRYNAIMLGTKVTDIQAQKSGLKVSFEGKQAPDKPQTYDRVLVSVGRVPNGKKINAEAAGINVDERGFIPVDQHMRTNVPNIYAIGDVVGQPMLAHKATHEAKVAAEVIAGLPSSFDPMTIPSVAYTDPEVAWMGLTETEAKAQGIEYEKGAFPWAASGRALGIGRDEGVTKLLFDPKSKRILGAGITGPNAGELIGETVLALEMGADAEDIGLTIHPHPTLNETICFAAEMAEGSITDLMPPRKR</sequence>
<dbReference type="EMBL" id="JAEPDI010000002">
    <property type="protein sequence ID" value="MCG7938191.1"/>
    <property type="molecule type" value="Genomic_DNA"/>
</dbReference>
<evidence type="ECO:0000256" key="3">
    <source>
        <dbReference type="ARBA" id="ARBA00012608"/>
    </source>
</evidence>
<evidence type="ECO:0000256" key="10">
    <source>
        <dbReference type="ARBA" id="ARBA00023157"/>
    </source>
</evidence>
<keyword evidence="7 14" id="KW-0274">FAD</keyword>
<evidence type="ECO:0000256" key="15">
    <source>
        <dbReference type="PIRSR" id="PIRSR000350-4"/>
    </source>
</evidence>
<feature type="binding site" evidence="14">
    <location>
        <position position="374"/>
    </location>
    <ligand>
        <name>NAD(+)</name>
        <dbReference type="ChEBI" id="CHEBI:57540"/>
    </ligand>
</feature>
<evidence type="ECO:0000313" key="18">
    <source>
        <dbReference type="EMBL" id="MCG7938191.1"/>
    </source>
</evidence>
<comment type="miscellaneous">
    <text evidence="16">The active site is a redox-active disulfide bond.</text>
</comment>